<organism evidence="6 7">
    <name type="scientific">Sphingomonas hankyongi</name>
    <dbReference type="NCBI Taxonomy" id="2908209"/>
    <lineage>
        <taxon>Bacteria</taxon>
        <taxon>Pseudomonadati</taxon>
        <taxon>Pseudomonadota</taxon>
        <taxon>Alphaproteobacteria</taxon>
        <taxon>Sphingomonadales</taxon>
        <taxon>Sphingomonadaceae</taxon>
        <taxon>Sphingomonas</taxon>
    </lineage>
</organism>
<dbReference type="SMART" id="SM00448">
    <property type="entry name" value="REC"/>
    <property type="match status" value="1"/>
</dbReference>
<dbReference type="InterPro" id="IPR011006">
    <property type="entry name" value="CheY-like_superfamily"/>
</dbReference>
<comment type="caution">
    <text evidence="6">The sequence shown here is derived from an EMBL/GenBank/DDBJ whole genome shotgun (WGS) entry which is preliminary data.</text>
</comment>
<dbReference type="Gene3D" id="3.40.50.2300">
    <property type="match status" value="1"/>
</dbReference>
<keyword evidence="2" id="KW-0902">Two-component regulatory system</keyword>
<reference evidence="6" key="1">
    <citation type="submission" date="2022-05" db="EMBL/GenBank/DDBJ databases">
        <authorList>
            <person name="Jo J.-H."/>
            <person name="Im W.-T."/>
        </authorList>
    </citation>
    <scope>NUCLEOTIDE SEQUENCE</scope>
    <source>
        <strain evidence="6">SE220</strain>
    </source>
</reference>
<dbReference type="EMBL" id="JAMGBE010000001">
    <property type="protein sequence ID" value="MCL6728815.1"/>
    <property type="molecule type" value="Genomic_DNA"/>
</dbReference>
<evidence type="ECO:0000313" key="7">
    <source>
        <dbReference type="Proteomes" id="UP001165342"/>
    </source>
</evidence>
<dbReference type="InterPro" id="IPR001789">
    <property type="entry name" value="Sig_transdc_resp-reg_receiver"/>
</dbReference>
<dbReference type="SUPFAM" id="SSF52172">
    <property type="entry name" value="CheY-like"/>
    <property type="match status" value="1"/>
</dbReference>
<proteinExistence type="predicted"/>
<evidence type="ECO:0000256" key="4">
    <source>
        <dbReference type="PROSITE-ProRule" id="PRU00169"/>
    </source>
</evidence>
<gene>
    <name evidence="6" type="ORF">LZ538_01945</name>
</gene>
<evidence type="ECO:0000259" key="5">
    <source>
        <dbReference type="PROSITE" id="PS50110"/>
    </source>
</evidence>
<dbReference type="RefSeq" id="WP_249830318.1">
    <property type="nucleotide sequence ID" value="NZ_JAMGBE010000001.1"/>
</dbReference>
<evidence type="ECO:0000256" key="2">
    <source>
        <dbReference type="ARBA" id="ARBA00023012"/>
    </source>
</evidence>
<evidence type="ECO:0000256" key="3">
    <source>
        <dbReference type="ARBA" id="ARBA00023125"/>
    </source>
</evidence>
<keyword evidence="3" id="KW-0238">DNA-binding</keyword>
<evidence type="ECO:0000313" key="6">
    <source>
        <dbReference type="EMBL" id="MCL6728815.1"/>
    </source>
</evidence>
<protein>
    <submittedName>
        <fullName evidence="6">Response regulator</fullName>
    </submittedName>
</protein>
<accession>A0ABT0RYX7</accession>
<keyword evidence="1 4" id="KW-0597">Phosphoprotein</keyword>
<dbReference type="PANTHER" id="PTHR48111">
    <property type="entry name" value="REGULATOR OF RPOS"/>
    <property type="match status" value="1"/>
</dbReference>
<evidence type="ECO:0000256" key="1">
    <source>
        <dbReference type="ARBA" id="ARBA00022553"/>
    </source>
</evidence>
<dbReference type="Proteomes" id="UP001165342">
    <property type="component" value="Unassembled WGS sequence"/>
</dbReference>
<feature type="modified residue" description="4-aspartylphosphate" evidence="4">
    <location>
        <position position="54"/>
    </location>
</feature>
<sequence length="173" mass="18800">MLRIQIVEDDTQLATTLKYLVEDNPRYRVVAMAADADAAIAAAEEHDPDLVLLDLHLAHATTGFSVAVRLNDIGVACLFVSGKAPSFPMPDLALGCLTKPFTAEDVHRSLAMAEDLLRGRETLRPKIPQNLMLYETESVAPPVEPGFIPSKPSLLTRFEHWISGPLGGSQRAA</sequence>
<dbReference type="PROSITE" id="PS50110">
    <property type="entry name" value="RESPONSE_REGULATORY"/>
    <property type="match status" value="1"/>
</dbReference>
<dbReference type="InterPro" id="IPR039420">
    <property type="entry name" value="WalR-like"/>
</dbReference>
<name>A0ABT0RYX7_9SPHN</name>
<dbReference type="Pfam" id="PF00072">
    <property type="entry name" value="Response_reg"/>
    <property type="match status" value="1"/>
</dbReference>
<feature type="domain" description="Response regulatory" evidence="5">
    <location>
        <begin position="3"/>
        <end position="114"/>
    </location>
</feature>
<dbReference type="PANTHER" id="PTHR48111:SF40">
    <property type="entry name" value="PHOSPHATE REGULON TRANSCRIPTIONAL REGULATORY PROTEIN PHOB"/>
    <property type="match status" value="1"/>
</dbReference>
<keyword evidence="7" id="KW-1185">Reference proteome</keyword>